<evidence type="ECO:0000313" key="3">
    <source>
        <dbReference type="EMBL" id="NIK87949.1"/>
    </source>
</evidence>
<protein>
    <submittedName>
        <fullName evidence="3">Porin</fullName>
    </submittedName>
</protein>
<gene>
    <name evidence="3" type="ORF">FHS83_001267</name>
</gene>
<accession>A0A846MXI2</accession>
<dbReference type="InterPro" id="IPR052932">
    <property type="entry name" value="OprB_Porin"/>
</dbReference>
<dbReference type="GO" id="GO:0008643">
    <property type="term" value="P:carbohydrate transport"/>
    <property type="evidence" value="ECO:0007669"/>
    <property type="project" value="InterPro"/>
</dbReference>
<name>A0A846MXI2_9PROT</name>
<proteinExistence type="inferred from homology"/>
<dbReference type="GO" id="GO:0015288">
    <property type="term" value="F:porin activity"/>
    <property type="evidence" value="ECO:0007669"/>
    <property type="project" value="InterPro"/>
</dbReference>
<keyword evidence="2" id="KW-0732">Signal</keyword>
<comment type="caution">
    <text evidence="3">The sequence shown here is derived from an EMBL/GenBank/DDBJ whole genome shotgun (WGS) entry which is preliminary data.</text>
</comment>
<feature type="signal peptide" evidence="2">
    <location>
        <begin position="1"/>
        <end position="20"/>
    </location>
</feature>
<dbReference type="Gene3D" id="2.40.160.180">
    <property type="entry name" value="Carbohydrate-selective porin OprB"/>
    <property type="match status" value="1"/>
</dbReference>
<reference evidence="3 4" key="1">
    <citation type="submission" date="2020-03" db="EMBL/GenBank/DDBJ databases">
        <title>Genomic Encyclopedia of Type Strains, Phase IV (KMG-IV): sequencing the most valuable type-strain genomes for metagenomic binning, comparative biology and taxonomic classification.</title>
        <authorList>
            <person name="Goeker M."/>
        </authorList>
    </citation>
    <scope>NUCLEOTIDE SEQUENCE [LARGE SCALE GENOMIC DNA]</scope>
    <source>
        <strain evidence="3 4">DSM 19867</strain>
    </source>
</reference>
<dbReference type="InterPro" id="IPR007049">
    <property type="entry name" value="Carb-sel_porin_OprB"/>
</dbReference>
<dbReference type="PANTHER" id="PTHR37944:SF1">
    <property type="entry name" value="PORIN B"/>
    <property type="match status" value="1"/>
</dbReference>
<feature type="chain" id="PRO_5033106910" evidence="2">
    <location>
        <begin position="21"/>
        <end position="389"/>
    </location>
</feature>
<evidence type="ECO:0000313" key="4">
    <source>
        <dbReference type="Proteomes" id="UP000570514"/>
    </source>
</evidence>
<organism evidence="3 4">
    <name type="scientific">Rhizomicrobium palustre</name>
    <dbReference type="NCBI Taxonomy" id="189966"/>
    <lineage>
        <taxon>Bacteria</taxon>
        <taxon>Pseudomonadati</taxon>
        <taxon>Pseudomonadota</taxon>
        <taxon>Alphaproteobacteria</taxon>
        <taxon>Micropepsales</taxon>
        <taxon>Micropepsaceae</taxon>
        <taxon>Rhizomicrobium</taxon>
    </lineage>
</organism>
<dbReference type="PANTHER" id="PTHR37944">
    <property type="entry name" value="PORIN B"/>
    <property type="match status" value="1"/>
</dbReference>
<dbReference type="EMBL" id="JAASRM010000001">
    <property type="protein sequence ID" value="NIK87949.1"/>
    <property type="molecule type" value="Genomic_DNA"/>
</dbReference>
<dbReference type="InterPro" id="IPR038673">
    <property type="entry name" value="OprB_sf"/>
</dbReference>
<comment type="similarity">
    <text evidence="1 2">Belongs to the OprB family.</text>
</comment>
<dbReference type="AlphaFoldDB" id="A0A846MXI2"/>
<dbReference type="Proteomes" id="UP000570514">
    <property type="component" value="Unassembled WGS sequence"/>
</dbReference>
<evidence type="ECO:0000256" key="1">
    <source>
        <dbReference type="ARBA" id="ARBA00008769"/>
    </source>
</evidence>
<dbReference type="GO" id="GO:0016020">
    <property type="term" value="C:membrane"/>
    <property type="evidence" value="ECO:0007669"/>
    <property type="project" value="InterPro"/>
</dbReference>
<evidence type="ECO:0000256" key="2">
    <source>
        <dbReference type="RuleBase" id="RU363072"/>
    </source>
</evidence>
<dbReference type="Pfam" id="PF04966">
    <property type="entry name" value="OprB"/>
    <property type="match status" value="1"/>
</dbReference>
<sequence>MKAFLQGSFCAVLLAPAAFAADPFTPHLTYNTALISNLSGGTKAGTVGVGSAHLQLLADGGALFGADGLTAFADGLFTHGGAPDALIGDAQGVSNIAAPPGAKLYEAWVQYAHGRFSVLAGRYDLNSEFYRLSSAQLFLNSSFGIGPEYAQSGVAGPSIYPDTSLALRLTYKPADNMVLRAAVIDDRPPEQSGPDGPLLIGEFAWLQRPSASMPPGESHNRVGRNAGLPAYDNKLALGGWYDTKGSPDQSTPGVNRHAAGAYFILDHLLWSGDSSKLAGFLQTGVADGRAGRFGFYLGAGLNAVGLIPGRPNDEIGLAFARAESGAHFRTLQQSLPGLASRDAELSFETTYLAQINDWFALQPDLQWVQNPGTAKGHALVFQLEAELSF</sequence>
<keyword evidence="4" id="KW-1185">Reference proteome</keyword>
<dbReference type="RefSeq" id="WP_167081975.1">
    <property type="nucleotide sequence ID" value="NZ_BAAADC010000001.1"/>
</dbReference>